<dbReference type="InParanoid" id="A0A674E6G7"/>
<dbReference type="InterPro" id="IPR027806">
    <property type="entry name" value="HARBI1_dom"/>
</dbReference>
<comment type="cofactor">
    <cofactor evidence="1">
        <name>a divalent metal cation</name>
        <dbReference type="ChEBI" id="CHEBI:60240"/>
    </cofactor>
</comment>
<evidence type="ECO:0000256" key="10">
    <source>
        <dbReference type="ARBA" id="ARBA00023242"/>
    </source>
</evidence>
<evidence type="ECO:0000256" key="6">
    <source>
        <dbReference type="ARBA" id="ARBA00022833"/>
    </source>
</evidence>
<evidence type="ECO:0000256" key="5">
    <source>
        <dbReference type="ARBA" id="ARBA00022771"/>
    </source>
</evidence>
<proteinExistence type="predicted"/>
<dbReference type="Pfam" id="PF13359">
    <property type="entry name" value="DDE_Tnp_4"/>
    <property type="match status" value="1"/>
</dbReference>
<reference evidence="14" key="1">
    <citation type="submission" date="2025-08" db="UniProtKB">
        <authorList>
            <consortium name="Ensembl"/>
        </authorList>
    </citation>
    <scope>IDENTIFICATION</scope>
</reference>
<evidence type="ECO:0000256" key="3">
    <source>
        <dbReference type="ARBA" id="ARBA00022723"/>
    </source>
</evidence>
<gene>
    <name evidence="14" type="primary">LOC115208165</name>
</gene>
<name>A0A674E6G7_SALTR</name>
<reference evidence="14" key="2">
    <citation type="submission" date="2025-09" db="UniProtKB">
        <authorList>
            <consortium name="Ensembl"/>
        </authorList>
    </citation>
    <scope>IDENTIFICATION</scope>
</reference>
<keyword evidence="10" id="KW-0539">Nucleus</keyword>
<dbReference type="GO" id="GO:0001817">
    <property type="term" value="P:regulation of cytokine production"/>
    <property type="evidence" value="ECO:0007669"/>
    <property type="project" value="TreeGrafter"/>
</dbReference>
<dbReference type="PROSITE" id="PS00028">
    <property type="entry name" value="ZINC_FINGER_C2H2_1"/>
    <property type="match status" value="1"/>
</dbReference>
<evidence type="ECO:0000313" key="14">
    <source>
        <dbReference type="Ensembl" id="ENSSTUP00000103655.1"/>
    </source>
</evidence>
<dbReference type="GeneTree" id="ENSGT00940000154348"/>
<dbReference type="PANTHER" id="PTHR24399">
    <property type="entry name" value="ZINC FINGER AND BTB DOMAIN-CONTAINING"/>
    <property type="match status" value="1"/>
</dbReference>
<keyword evidence="6" id="KW-0862">Zinc</keyword>
<dbReference type="GO" id="GO:0001227">
    <property type="term" value="F:DNA-binding transcription repressor activity, RNA polymerase II-specific"/>
    <property type="evidence" value="ECO:0007669"/>
    <property type="project" value="TreeGrafter"/>
</dbReference>
<keyword evidence="4" id="KW-0677">Repeat</keyword>
<sequence length="639" mass="72129">MSKLQLFNTFLTDRLSAAAVEISGAFKKSLAEYQEELSRSKEEVERLQRLLDLVLEPEIKLHRTAVPPVQCKQEGSPSLGQDPDPTQIKNEQDPEPTQIKEEDDLQTSPKDHTQIKEGEFWVSQGGDQLQGQESDIKEFIFNPRYIKRDCDQDPPQPSHLYHRQNVKDSLPTNTTEQMETEENYSVSQPFSAVNSECSADETKTRENAWVEKGETSSGLKRSCEGTKYCCHVCGKCFAHNTNLRIHMTVHTGEKPYKCKDCDKCYSAKADLVRHMRNHHYWPGHVLGGHFNQETHHTVTNKDALLMCDDKELLGRYRLDQAGIKFVLELVRDSLTSSKHQCQAISPEVKLLITLGYLATGKMLPCGSDDLGRSSCSTAHVRMVITQTINALSDPQLVGQFVAFPQDASQLQHSQARFKAIAGFPSVAGVIGTTFRSSSVLSTTYNKEFENFPGDPIILIDTHVVFDAHCKVLYVVQKSVDQEILSEGGLKQIERILALAGCHLLGDSGYPCRQWLLTPYLHPLPGPQLNYNRALKKTRGVMRRGVSQMKRRFPILQADIQLKPERVSRIIIICAILHNICRDRNIPLPEGEDDDDDNEDDDDNDVKVKDGKMAEENGPVESLAPSDLHYRLYFTDLHFK</sequence>
<dbReference type="FunFam" id="3.30.160.60:FF:000710">
    <property type="entry name" value="Zinc finger protein 768"/>
    <property type="match status" value="1"/>
</dbReference>
<dbReference type="Gene3D" id="3.30.160.60">
    <property type="entry name" value="Classic Zinc Finger"/>
    <property type="match status" value="2"/>
</dbReference>
<accession>A0A674E6G7</accession>
<evidence type="ECO:0000256" key="9">
    <source>
        <dbReference type="ARBA" id="ARBA00023163"/>
    </source>
</evidence>
<dbReference type="InterPro" id="IPR036236">
    <property type="entry name" value="Znf_C2H2_sf"/>
</dbReference>
<dbReference type="RefSeq" id="XP_029631880.1">
    <property type="nucleotide sequence ID" value="XM_029776020.1"/>
</dbReference>
<evidence type="ECO:0000256" key="12">
    <source>
        <dbReference type="SAM" id="MobiDB-lite"/>
    </source>
</evidence>
<evidence type="ECO:0000256" key="7">
    <source>
        <dbReference type="ARBA" id="ARBA00023015"/>
    </source>
</evidence>
<keyword evidence="5 11" id="KW-0863">Zinc-finger</keyword>
<dbReference type="GO" id="GO:0000978">
    <property type="term" value="F:RNA polymerase II cis-regulatory region sequence-specific DNA binding"/>
    <property type="evidence" value="ECO:0007669"/>
    <property type="project" value="TreeGrafter"/>
</dbReference>
<feature type="domain" description="C2H2-type" evidence="13">
    <location>
        <begin position="228"/>
        <end position="255"/>
    </location>
</feature>
<feature type="compositionally biased region" description="Acidic residues" evidence="12">
    <location>
        <begin position="589"/>
        <end position="603"/>
    </location>
</feature>
<keyword evidence="9" id="KW-0804">Transcription</keyword>
<evidence type="ECO:0000313" key="15">
    <source>
        <dbReference type="Proteomes" id="UP000472277"/>
    </source>
</evidence>
<dbReference type="SUPFAM" id="SSF57667">
    <property type="entry name" value="beta-beta-alpha zinc fingers"/>
    <property type="match status" value="1"/>
</dbReference>
<dbReference type="PROSITE" id="PS50157">
    <property type="entry name" value="ZINC_FINGER_C2H2_2"/>
    <property type="match status" value="2"/>
</dbReference>
<evidence type="ECO:0000256" key="11">
    <source>
        <dbReference type="PROSITE-ProRule" id="PRU00042"/>
    </source>
</evidence>
<dbReference type="GeneID" id="115208165"/>
<keyword evidence="15" id="KW-1185">Reference proteome</keyword>
<dbReference type="GO" id="GO:0008270">
    <property type="term" value="F:zinc ion binding"/>
    <property type="evidence" value="ECO:0007669"/>
    <property type="project" value="UniProtKB-KW"/>
</dbReference>
<keyword evidence="7" id="KW-0805">Transcription regulation</keyword>
<evidence type="ECO:0000256" key="2">
    <source>
        <dbReference type="ARBA" id="ARBA00004123"/>
    </source>
</evidence>
<dbReference type="AlphaFoldDB" id="A0A674E6G7"/>
<dbReference type="Pfam" id="PF00096">
    <property type="entry name" value="zf-C2H2"/>
    <property type="match status" value="2"/>
</dbReference>
<evidence type="ECO:0000259" key="13">
    <source>
        <dbReference type="PROSITE" id="PS50157"/>
    </source>
</evidence>
<feature type="region of interest" description="Disordered" evidence="12">
    <location>
        <begin position="66"/>
        <end position="111"/>
    </location>
</feature>
<evidence type="ECO:0000256" key="1">
    <source>
        <dbReference type="ARBA" id="ARBA00001968"/>
    </source>
</evidence>
<comment type="subcellular location">
    <subcellularLocation>
        <location evidence="2">Nucleus</location>
    </subcellularLocation>
</comment>
<keyword evidence="8" id="KW-0238">DNA-binding</keyword>
<dbReference type="GO" id="GO:0005654">
    <property type="term" value="C:nucleoplasm"/>
    <property type="evidence" value="ECO:0007669"/>
    <property type="project" value="TreeGrafter"/>
</dbReference>
<organism evidence="14 15">
    <name type="scientific">Salmo trutta</name>
    <name type="common">Brown trout</name>
    <dbReference type="NCBI Taxonomy" id="8032"/>
    <lineage>
        <taxon>Eukaryota</taxon>
        <taxon>Metazoa</taxon>
        <taxon>Chordata</taxon>
        <taxon>Craniata</taxon>
        <taxon>Vertebrata</taxon>
        <taxon>Euteleostomi</taxon>
        <taxon>Actinopterygii</taxon>
        <taxon>Neopterygii</taxon>
        <taxon>Teleostei</taxon>
        <taxon>Protacanthopterygii</taxon>
        <taxon>Salmoniformes</taxon>
        <taxon>Salmonidae</taxon>
        <taxon>Salmoninae</taxon>
        <taxon>Salmo</taxon>
    </lineage>
</organism>
<dbReference type="PANTHER" id="PTHR24399:SF23">
    <property type="entry name" value="C2H2-TYPE DOMAIN-CONTAINING PROTEIN"/>
    <property type="match status" value="1"/>
</dbReference>
<dbReference type="GO" id="GO:0002682">
    <property type="term" value="P:regulation of immune system process"/>
    <property type="evidence" value="ECO:0007669"/>
    <property type="project" value="TreeGrafter"/>
</dbReference>
<keyword evidence="3" id="KW-0479">Metal-binding</keyword>
<dbReference type="SMART" id="SM00355">
    <property type="entry name" value="ZnF_C2H2"/>
    <property type="match status" value="2"/>
</dbReference>
<dbReference type="InterPro" id="IPR013087">
    <property type="entry name" value="Znf_C2H2_type"/>
</dbReference>
<evidence type="ECO:0000256" key="4">
    <source>
        <dbReference type="ARBA" id="ARBA00022737"/>
    </source>
</evidence>
<dbReference type="Proteomes" id="UP000472277">
    <property type="component" value="Chromosome 14"/>
</dbReference>
<evidence type="ECO:0000256" key="8">
    <source>
        <dbReference type="ARBA" id="ARBA00023125"/>
    </source>
</evidence>
<protein>
    <submittedName>
        <fullName evidence="14">Uncharacterized LOC115208165</fullName>
    </submittedName>
</protein>
<feature type="region of interest" description="Disordered" evidence="12">
    <location>
        <begin position="587"/>
        <end position="621"/>
    </location>
</feature>
<dbReference type="Ensembl" id="ENSSTUT00000111153.1">
    <property type="protein sequence ID" value="ENSSTUP00000103655.1"/>
    <property type="gene ID" value="ENSSTUG00000046297.1"/>
</dbReference>
<feature type="compositionally biased region" description="Basic and acidic residues" evidence="12">
    <location>
        <begin position="604"/>
        <end position="614"/>
    </location>
</feature>
<feature type="domain" description="C2H2-type" evidence="13">
    <location>
        <begin position="256"/>
        <end position="278"/>
    </location>
</feature>